<evidence type="ECO:0000259" key="8">
    <source>
        <dbReference type="PROSITE" id="PS50235"/>
    </source>
</evidence>
<dbReference type="PANTHER" id="PTHR21646:SF24">
    <property type="entry name" value="UBIQUITIN CARBOXYL-TERMINAL HYDROLASE"/>
    <property type="match status" value="1"/>
</dbReference>
<sequence length="129" mass="15383">METLSAQNPWYCKQCEQHRQAYKKYDFWRLPEVLIIHLKRFRTTFPMQRINEFVDFPVEGLKILNSGHIYDLVAVSNHFGGLEGGHYTAYAKNQDDKRWYNFDDSYTRQLSKSRVVVRLLHFDACCSLE</sequence>
<gene>
    <name evidence="9" type="ORF">DILT_LOCUS19189</name>
</gene>
<dbReference type="AlphaFoldDB" id="A0A3P7RL56"/>
<keyword evidence="7" id="KW-0788">Thiol protease</keyword>
<dbReference type="InterPro" id="IPR001394">
    <property type="entry name" value="Peptidase_C19_UCH"/>
</dbReference>
<keyword evidence="5" id="KW-0833">Ubl conjugation pathway</keyword>
<dbReference type="PROSITE" id="PS50235">
    <property type="entry name" value="USP_3"/>
    <property type="match status" value="1"/>
</dbReference>
<dbReference type="InterPro" id="IPR038765">
    <property type="entry name" value="Papain-like_cys_pep_sf"/>
</dbReference>
<dbReference type="Gene3D" id="3.90.70.10">
    <property type="entry name" value="Cysteine proteinases"/>
    <property type="match status" value="1"/>
</dbReference>
<evidence type="ECO:0000256" key="5">
    <source>
        <dbReference type="ARBA" id="ARBA00022786"/>
    </source>
</evidence>
<dbReference type="EC" id="3.4.19.12" evidence="3"/>
<dbReference type="Proteomes" id="UP000281553">
    <property type="component" value="Unassembled WGS sequence"/>
</dbReference>
<evidence type="ECO:0000313" key="10">
    <source>
        <dbReference type="Proteomes" id="UP000281553"/>
    </source>
</evidence>
<dbReference type="InterPro" id="IPR050185">
    <property type="entry name" value="Ub_carboxyl-term_hydrolase"/>
</dbReference>
<evidence type="ECO:0000313" key="9">
    <source>
        <dbReference type="EMBL" id="VDN43806.1"/>
    </source>
</evidence>
<protein>
    <recommendedName>
        <fullName evidence="3">ubiquitinyl hydrolase 1</fullName>
        <ecNumber evidence="3">3.4.19.12</ecNumber>
    </recommendedName>
</protein>
<accession>A0A3P7RL56</accession>
<dbReference type="OrthoDB" id="265776at2759"/>
<dbReference type="GO" id="GO:0004843">
    <property type="term" value="F:cysteine-type deubiquitinase activity"/>
    <property type="evidence" value="ECO:0007669"/>
    <property type="project" value="UniProtKB-EC"/>
</dbReference>
<evidence type="ECO:0000256" key="7">
    <source>
        <dbReference type="ARBA" id="ARBA00022807"/>
    </source>
</evidence>
<dbReference type="EMBL" id="UYRU01109204">
    <property type="protein sequence ID" value="VDN43806.1"/>
    <property type="molecule type" value="Genomic_DNA"/>
</dbReference>
<dbReference type="SUPFAM" id="SSF54001">
    <property type="entry name" value="Cysteine proteinases"/>
    <property type="match status" value="1"/>
</dbReference>
<evidence type="ECO:0000256" key="1">
    <source>
        <dbReference type="ARBA" id="ARBA00000707"/>
    </source>
</evidence>
<dbReference type="PROSITE" id="PS00973">
    <property type="entry name" value="USP_2"/>
    <property type="match status" value="1"/>
</dbReference>
<dbReference type="GO" id="GO:0016579">
    <property type="term" value="P:protein deubiquitination"/>
    <property type="evidence" value="ECO:0007669"/>
    <property type="project" value="InterPro"/>
</dbReference>
<evidence type="ECO:0000256" key="3">
    <source>
        <dbReference type="ARBA" id="ARBA00012759"/>
    </source>
</evidence>
<evidence type="ECO:0000256" key="2">
    <source>
        <dbReference type="ARBA" id="ARBA00009085"/>
    </source>
</evidence>
<keyword evidence="4" id="KW-0645">Protease</keyword>
<feature type="domain" description="USP" evidence="8">
    <location>
        <begin position="1"/>
        <end position="129"/>
    </location>
</feature>
<dbReference type="GO" id="GO:0006508">
    <property type="term" value="P:proteolysis"/>
    <property type="evidence" value="ECO:0007669"/>
    <property type="project" value="UniProtKB-KW"/>
</dbReference>
<evidence type="ECO:0000256" key="6">
    <source>
        <dbReference type="ARBA" id="ARBA00022801"/>
    </source>
</evidence>
<keyword evidence="6" id="KW-0378">Hydrolase</keyword>
<comment type="catalytic activity">
    <reaction evidence="1">
        <text>Thiol-dependent hydrolysis of ester, thioester, amide, peptide and isopeptide bonds formed by the C-terminal Gly of ubiquitin (a 76-residue protein attached to proteins as an intracellular targeting signal).</text>
        <dbReference type="EC" id="3.4.19.12"/>
    </reaction>
</comment>
<keyword evidence="10" id="KW-1185">Reference proteome</keyword>
<organism evidence="9 10">
    <name type="scientific">Dibothriocephalus latus</name>
    <name type="common">Fish tapeworm</name>
    <name type="synonym">Diphyllobothrium latum</name>
    <dbReference type="NCBI Taxonomy" id="60516"/>
    <lineage>
        <taxon>Eukaryota</taxon>
        <taxon>Metazoa</taxon>
        <taxon>Spiralia</taxon>
        <taxon>Lophotrochozoa</taxon>
        <taxon>Platyhelminthes</taxon>
        <taxon>Cestoda</taxon>
        <taxon>Eucestoda</taxon>
        <taxon>Diphyllobothriidea</taxon>
        <taxon>Diphyllobothriidae</taxon>
        <taxon>Dibothriocephalus</taxon>
    </lineage>
</organism>
<name>A0A3P7RL56_DIBLA</name>
<reference evidence="9 10" key="1">
    <citation type="submission" date="2018-11" db="EMBL/GenBank/DDBJ databases">
        <authorList>
            <consortium name="Pathogen Informatics"/>
        </authorList>
    </citation>
    <scope>NUCLEOTIDE SEQUENCE [LARGE SCALE GENOMIC DNA]</scope>
</reference>
<dbReference type="Pfam" id="PF00443">
    <property type="entry name" value="UCH"/>
    <property type="match status" value="1"/>
</dbReference>
<evidence type="ECO:0000256" key="4">
    <source>
        <dbReference type="ARBA" id="ARBA00022670"/>
    </source>
</evidence>
<dbReference type="InterPro" id="IPR018200">
    <property type="entry name" value="USP_CS"/>
</dbReference>
<dbReference type="InterPro" id="IPR028889">
    <property type="entry name" value="USP"/>
</dbReference>
<dbReference type="PANTHER" id="PTHR21646">
    <property type="entry name" value="UBIQUITIN CARBOXYL-TERMINAL HYDROLASE"/>
    <property type="match status" value="1"/>
</dbReference>
<proteinExistence type="inferred from homology"/>
<comment type="similarity">
    <text evidence="2">Belongs to the peptidase C19 family.</text>
</comment>